<sequence>MVSATSWKARMRALWLLVLTGLTCLPLSTAEGGIGPSEKKPKKAKLSQIKEEDNVLVLKKSNFDRALNGTQYLLVEFYIPLSGPSQSLAAEFAKAAEQLKKESVDIRFGKVDVTDQKDLKKEFGILEYPTLKFFVDGDRKNPVDCRGVREASAFITWVRRQIGLSTVLLNSTDQAKTFIDSDDLVVIGFFKSLQGGAVEVFYDSARDVPELPFGVTASEEVFADFGIREDMVVVFQKGKPVHNEASEEGKLNKVDLTGLIKTFTMDLVIEYNLETSVKIFDVPVENHIVLFMAKSADMFGSAYDNYTSAASEFRGKIMFIFVDTDETRNGRVIEYFRVTEVEVPSVQILNLTSNVKYKMPADEVTPENLRNFCRNYLEGKAKPHKSSEEIQEGWDKKPVKVLVGSNFDRVVFNKKNHVFVLFYAPWSRDCQKLLPVWDEFGKLYESRKNVVIAKIDFTANDILLINLERYPFFRYFPAGSETEVVPYKGEHNLNAFAKFLEEQIKARKKDSSKAKKEDPEKEKERTVQKEEL</sequence>
<name>A0AA35PL34_9SAUR</name>
<evidence type="ECO:0000259" key="13">
    <source>
        <dbReference type="PROSITE" id="PS51352"/>
    </source>
</evidence>
<evidence type="ECO:0000256" key="9">
    <source>
        <dbReference type="ARBA" id="ARBA00023235"/>
    </source>
</evidence>
<feature type="signal peptide" evidence="12">
    <location>
        <begin position="1"/>
        <end position="30"/>
    </location>
</feature>
<evidence type="ECO:0000256" key="4">
    <source>
        <dbReference type="ARBA" id="ARBA00012723"/>
    </source>
</evidence>
<feature type="domain" description="Thioredoxin" evidence="13">
    <location>
        <begin position="376"/>
        <end position="505"/>
    </location>
</feature>
<evidence type="ECO:0000256" key="5">
    <source>
        <dbReference type="ARBA" id="ARBA00022729"/>
    </source>
</evidence>
<keyword evidence="7" id="KW-0256">Endoplasmic reticulum</keyword>
<dbReference type="CDD" id="cd02981">
    <property type="entry name" value="PDI_b_family"/>
    <property type="match status" value="1"/>
</dbReference>
<feature type="chain" id="PRO_5041206337" description="protein disulfide-isomerase" evidence="12">
    <location>
        <begin position="31"/>
        <end position="532"/>
    </location>
</feature>
<evidence type="ECO:0000256" key="10">
    <source>
        <dbReference type="ARBA" id="ARBA00023284"/>
    </source>
</evidence>
<evidence type="ECO:0000313" key="14">
    <source>
        <dbReference type="EMBL" id="CAI5792129.1"/>
    </source>
</evidence>
<dbReference type="CDD" id="cd02995">
    <property type="entry name" value="PDI_a_PDI_a'_C"/>
    <property type="match status" value="1"/>
</dbReference>
<keyword evidence="15" id="KW-1185">Reference proteome</keyword>
<evidence type="ECO:0000256" key="11">
    <source>
        <dbReference type="SAM" id="MobiDB-lite"/>
    </source>
</evidence>
<evidence type="ECO:0000256" key="1">
    <source>
        <dbReference type="ARBA" id="ARBA00001182"/>
    </source>
</evidence>
<keyword evidence="9" id="KW-0413">Isomerase</keyword>
<dbReference type="EC" id="5.3.4.1" evidence="4"/>
<dbReference type="GO" id="GO:0006457">
    <property type="term" value="P:protein folding"/>
    <property type="evidence" value="ECO:0007669"/>
    <property type="project" value="TreeGrafter"/>
</dbReference>
<dbReference type="InterPro" id="IPR005792">
    <property type="entry name" value="Prot_disulphide_isomerase"/>
</dbReference>
<dbReference type="Gene3D" id="3.40.30.10">
    <property type="entry name" value="Glutaredoxin"/>
    <property type="match status" value="4"/>
</dbReference>
<comment type="subcellular location">
    <subcellularLocation>
        <location evidence="2">Endoplasmic reticulum lumen</location>
    </subcellularLocation>
</comment>
<dbReference type="SUPFAM" id="SSF52833">
    <property type="entry name" value="Thioredoxin-like"/>
    <property type="match status" value="4"/>
</dbReference>
<dbReference type="CDD" id="cd02982">
    <property type="entry name" value="PDI_b'_family"/>
    <property type="match status" value="1"/>
</dbReference>
<dbReference type="EMBL" id="OX395139">
    <property type="protein sequence ID" value="CAI5792129.1"/>
    <property type="molecule type" value="Genomic_DNA"/>
</dbReference>
<keyword evidence="8" id="KW-1015">Disulfide bond</keyword>
<evidence type="ECO:0000256" key="12">
    <source>
        <dbReference type="SAM" id="SignalP"/>
    </source>
</evidence>
<dbReference type="NCBIfam" id="TIGR01130">
    <property type="entry name" value="ER_PDI_fam"/>
    <property type="match status" value="1"/>
</dbReference>
<evidence type="ECO:0000256" key="6">
    <source>
        <dbReference type="ARBA" id="ARBA00022737"/>
    </source>
</evidence>
<proteinExistence type="inferred from homology"/>
<reference evidence="14" key="1">
    <citation type="submission" date="2022-12" db="EMBL/GenBank/DDBJ databases">
        <authorList>
            <person name="Alioto T."/>
            <person name="Alioto T."/>
            <person name="Gomez Garrido J."/>
        </authorList>
    </citation>
    <scope>NUCLEOTIDE SEQUENCE</scope>
</reference>
<evidence type="ECO:0000256" key="8">
    <source>
        <dbReference type="ARBA" id="ARBA00023157"/>
    </source>
</evidence>
<dbReference type="PROSITE" id="PS51352">
    <property type="entry name" value="THIOREDOXIN_2"/>
    <property type="match status" value="2"/>
</dbReference>
<gene>
    <name evidence="14" type="ORF">PODLI_1B011241</name>
</gene>
<dbReference type="CDD" id="cd02961">
    <property type="entry name" value="PDI_a_family"/>
    <property type="match status" value="1"/>
</dbReference>
<dbReference type="PANTHER" id="PTHR18929:SF58">
    <property type="entry name" value="PROTEIN DISULFIDE-ISOMERASE-LIKE PROTEIN OF THE TESTIS"/>
    <property type="match status" value="1"/>
</dbReference>
<evidence type="ECO:0000256" key="2">
    <source>
        <dbReference type="ARBA" id="ARBA00004319"/>
    </source>
</evidence>
<dbReference type="Pfam" id="PF13848">
    <property type="entry name" value="Thioredoxin_6"/>
    <property type="match status" value="1"/>
</dbReference>
<feature type="region of interest" description="Disordered" evidence="11">
    <location>
        <begin position="507"/>
        <end position="532"/>
    </location>
</feature>
<protein>
    <recommendedName>
        <fullName evidence="4">protein disulfide-isomerase</fullName>
        <ecNumber evidence="4">5.3.4.1</ecNumber>
    </recommendedName>
</protein>
<keyword evidence="6" id="KW-0677">Repeat</keyword>
<dbReference type="FunFam" id="3.40.30.10:FF:000191">
    <property type="entry name" value="Protein disulfide isomerase like, testis expressed"/>
    <property type="match status" value="1"/>
</dbReference>
<accession>A0AA35PL34</accession>
<dbReference type="InterPro" id="IPR036249">
    <property type="entry name" value="Thioredoxin-like_sf"/>
</dbReference>
<dbReference type="PANTHER" id="PTHR18929">
    <property type="entry name" value="PROTEIN DISULFIDE ISOMERASE"/>
    <property type="match status" value="1"/>
</dbReference>
<comment type="catalytic activity">
    <reaction evidence="1">
        <text>Catalyzes the rearrangement of -S-S- bonds in proteins.</text>
        <dbReference type="EC" id="5.3.4.1"/>
    </reaction>
</comment>
<dbReference type="FunFam" id="3.40.30.10:FF:000042">
    <property type="entry name" value="protein disulfide-isomerase A2"/>
    <property type="match status" value="1"/>
</dbReference>
<evidence type="ECO:0000256" key="7">
    <source>
        <dbReference type="ARBA" id="ARBA00022824"/>
    </source>
</evidence>
<dbReference type="InterPro" id="IPR013766">
    <property type="entry name" value="Thioredoxin_domain"/>
</dbReference>
<evidence type="ECO:0000313" key="15">
    <source>
        <dbReference type="Proteomes" id="UP001178461"/>
    </source>
</evidence>
<dbReference type="GO" id="GO:0005788">
    <property type="term" value="C:endoplasmic reticulum lumen"/>
    <property type="evidence" value="ECO:0007669"/>
    <property type="project" value="UniProtKB-SubCell"/>
</dbReference>
<keyword evidence="10" id="KW-0676">Redox-active center</keyword>
<dbReference type="Proteomes" id="UP001178461">
    <property type="component" value="Chromosome 14"/>
</dbReference>
<dbReference type="FunFam" id="3.40.30.10:FF:000167">
    <property type="entry name" value="Protein disulfide isomerase like, testis expressed"/>
    <property type="match status" value="1"/>
</dbReference>
<organism evidence="14 15">
    <name type="scientific">Podarcis lilfordi</name>
    <name type="common">Lilford's wall lizard</name>
    <dbReference type="NCBI Taxonomy" id="74358"/>
    <lineage>
        <taxon>Eukaryota</taxon>
        <taxon>Metazoa</taxon>
        <taxon>Chordata</taxon>
        <taxon>Craniata</taxon>
        <taxon>Vertebrata</taxon>
        <taxon>Euteleostomi</taxon>
        <taxon>Lepidosauria</taxon>
        <taxon>Squamata</taxon>
        <taxon>Bifurcata</taxon>
        <taxon>Unidentata</taxon>
        <taxon>Episquamata</taxon>
        <taxon>Laterata</taxon>
        <taxon>Lacertibaenia</taxon>
        <taxon>Lacertidae</taxon>
        <taxon>Podarcis</taxon>
    </lineage>
</organism>
<comment type="similarity">
    <text evidence="3">Belongs to the protein disulfide isomerase family.</text>
</comment>
<feature type="domain" description="Thioredoxin" evidence="13">
    <location>
        <begin position="16"/>
        <end position="163"/>
    </location>
</feature>
<keyword evidence="5 12" id="KW-0732">Signal</keyword>
<evidence type="ECO:0000256" key="3">
    <source>
        <dbReference type="ARBA" id="ARBA00006347"/>
    </source>
</evidence>
<dbReference type="AlphaFoldDB" id="A0AA35PL34"/>
<dbReference type="Pfam" id="PF00085">
    <property type="entry name" value="Thioredoxin"/>
    <property type="match status" value="2"/>
</dbReference>
<dbReference type="GO" id="GO:0003756">
    <property type="term" value="F:protein disulfide isomerase activity"/>
    <property type="evidence" value="ECO:0007669"/>
    <property type="project" value="UniProtKB-EC"/>
</dbReference>